<feature type="transmembrane region" description="Helical" evidence="1">
    <location>
        <begin position="58"/>
        <end position="81"/>
    </location>
</feature>
<gene>
    <name evidence="2" type="ORF">DWQ54_11735</name>
</gene>
<accession>A0A3E0L3A5</accession>
<keyword evidence="1" id="KW-0812">Transmembrane</keyword>
<dbReference type="Proteomes" id="UP000256873">
    <property type="component" value="Unassembled WGS sequence"/>
</dbReference>
<organism evidence="2 3">
    <name type="scientific">Microcystis flos-aquae TF09</name>
    <dbReference type="NCBI Taxonomy" id="2060473"/>
    <lineage>
        <taxon>Bacteria</taxon>
        <taxon>Bacillati</taxon>
        <taxon>Cyanobacteriota</taxon>
        <taxon>Cyanophyceae</taxon>
        <taxon>Oscillatoriophycideae</taxon>
        <taxon>Chroococcales</taxon>
        <taxon>Microcystaceae</taxon>
        <taxon>Microcystis</taxon>
    </lineage>
</organism>
<evidence type="ECO:0000313" key="2">
    <source>
        <dbReference type="EMBL" id="REJ41612.1"/>
    </source>
</evidence>
<dbReference type="AlphaFoldDB" id="A0A3E0L3A5"/>
<protein>
    <submittedName>
        <fullName evidence="2">Uncharacterized protein</fullName>
    </submittedName>
</protein>
<keyword evidence="1" id="KW-0472">Membrane</keyword>
<keyword evidence="1" id="KW-1133">Transmembrane helix</keyword>
<evidence type="ECO:0000313" key="3">
    <source>
        <dbReference type="Proteomes" id="UP000256873"/>
    </source>
</evidence>
<reference evidence="2 3" key="1">
    <citation type="submission" date="2017-10" db="EMBL/GenBank/DDBJ databases">
        <title>A large-scale comparative metagenomic study reveals the eutrophication-driven functional interactions in six Microcystis-epibionts communities.</title>
        <authorList>
            <person name="Li Q."/>
            <person name="Lin F."/>
        </authorList>
    </citation>
    <scope>NUCLEOTIDE SEQUENCE [LARGE SCALE GENOMIC DNA]</scope>
    <source>
        <strain evidence="2">TF09</strain>
    </source>
</reference>
<evidence type="ECO:0000256" key="1">
    <source>
        <dbReference type="SAM" id="Phobius"/>
    </source>
</evidence>
<dbReference type="EMBL" id="QQWC01000003">
    <property type="protein sequence ID" value="REJ41612.1"/>
    <property type="molecule type" value="Genomic_DNA"/>
</dbReference>
<sequence length="86" mass="9146">MRDHLSLQAVGDSSPTVGGLSNVHRVFIWIISAFKLPASDRSALGEKAHRFGSCHQRLGLAAAIVTTTLFLPAVAILSFVADAETE</sequence>
<proteinExistence type="predicted"/>
<name>A0A3E0L3A5_9CHRO</name>
<comment type="caution">
    <text evidence="2">The sequence shown here is derived from an EMBL/GenBank/DDBJ whole genome shotgun (WGS) entry which is preliminary data.</text>
</comment>